<organism evidence="1 2">
    <name type="scientific">Candidatus Roizmanbacteria bacterium GW2011_GWC2_37_13</name>
    <dbReference type="NCBI Taxonomy" id="1618486"/>
    <lineage>
        <taxon>Bacteria</taxon>
        <taxon>Candidatus Roizmaniibacteriota</taxon>
    </lineage>
</organism>
<reference evidence="1 2" key="1">
    <citation type="journal article" date="2015" name="Nature">
        <title>rRNA introns, odd ribosomes, and small enigmatic genomes across a large radiation of phyla.</title>
        <authorList>
            <person name="Brown C.T."/>
            <person name="Hug L.A."/>
            <person name="Thomas B.C."/>
            <person name="Sharon I."/>
            <person name="Castelle C.J."/>
            <person name="Singh A."/>
            <person name="Wilkins M.J."/>
            <person name="Williams K.H."/>
            <person name="Banfield J.F."/>
        </authorList>
    </citation>
    <scope>NUCLEOTIDE SEQUENCE [LARGE SCALE GENOMIC DNA]</scope>
</reference>
<gene>
    <name evidence="1" type="ORF">US40_C0007G0059</name>
</gene>
<proteinExistence type="predicted"/>
<dbReference type="EMBL" id="LBSV01000007">
    <property type="protein sequence ID" value="KKQ25560.1"/>
    <property type="molecule type" value="Genomic_DNA"/>
</dbReference>
<comment type="caution">
    <text evidence="1">The sequence shown here is derived from an EMBL/GenBank/DDBJ whole genome shotgun (WGS) entry which is preliminary data.</text>
</comment>
<name>A0A0G0GHJ1_9BACT</name>
<dbReference type="AlphaFoldDB" id="A0A0G0GHJ1"/>
<protein>
    <submittedName>
        <fullName evidence="1">Uncharacterized protein</fullName>
    </submittedName>
</protein>
<sequence length="83" mass="9581">METVSDKLMSALKVILQAEFGIKLSQDEALILANTLKDFFEVLALIDHKKNCPKKDELEKFLKQKWGGKRKINMTINNHDNHN</sequence>
<accession>A0A0G0GHJ1</accession>
<evidence type="ECO:0000313" key="1">
    <source>
        <dbReference type="EMBL" id="KKQ25560.1"/>
    </source>
</evidence>
<dbReference type="Proteomes" id="UP000034917">
    <property type="component" value="Unassembled WGS sequence"/>
</dbReference>
<evidence type="ECO:0000313" key="2">
    <source>
        <dbReference type="Proteomes" id="UP000034917"/>
    </source>
</evidence>